<dbReference type="EMBL" id="LMAI01000002">
    <property type="protein sequence ID" value="KUJ57647.1"/>
    <property type="molecule type" value="Genomic_DNA"/>
</dbReference>
<gene>
    <name evidence="1" type="ORF">AR686_02470</name>
</gene>
<dbReference type="RefSeq" id="WP_059135621.1">
    <property type="nucleotide sequence ID" value="NZ_LMAI01000002.1"/>
</dbReference>
<sequence>MKKDLTNSPIERKNVLNNNLAISEIYKAISFSGVLLDKKYRYTKQQLSEFFEVDVRTIERILESNEAEIISNGYEVLTGSRLRVFKEEFIKVINPTYKEELSKAPSLGVFTFKALLNFGMLLTDSERARQIRSLILDIVIDVLNERAQGHTKYINQREEQYLFVAMDEFDYRKKFTDAIDHYIEKNNFKYSQLTDKVYKSIFKENASEYKKILRLNSKQSVRSTFYTEILRIISDYENAFALELEDCFKKKERKLNLTEAHSLFSDFSKRAERMMSASLQDARSKMASRDLVFRDALHEKLEDYIKEVSEEDFEKFLGEQSMTIEQRLEENKDVFKRLKDR</sequence>
<proteinExistence type="predicted"/>
<evidence type="ECO:0000313" key="1">
    <source>
        <dbReference type="EMBL" id="KUJ57647.1"/>
    </source>
</evidence>
<protein>
    <submittedName>
        <fullName evidence="1">DNA-binding protein</fullName>
    </submittedName>
</protein>
<comment type="caution">
    <text evidence="1">The sequence shown here is derived from an EMBL/GenBank/DDBJ whole genome shotgun (WGS) entry which is preliminary data.</text>
</comment>
<accession>A0A101CK69</accession>
<dbReference type="AlphaFoldDB" id="A0A101CK69"/>
<dbReference type="Proteomes" id="UP000054388">
    <property type="component" value="Unassembled WGS sequence"/>
</dbReference>
<reference evidence="1 2" key="1">
    <citation type="submission" date="2015-10" db="EMBL/GenBank/DDBJ databases">
        <title>Genome sequence of Chryseobacterium greenlandense.</title>
        <authorList>
            <person name="Newman J."/>
            <person name="Fischer K."/>
            <person name="Miller J."/>
        </authorList>
    </citation>
    <scope>NUCLEOTIDE SEQUENCE [LARGE SCALE GENOMIC DNA]</scope>
    <source>
        <strain evidence="1 2">UMB34</strain>
    </source>
</reference>
<keyword evidence="1" id="KW-0238">DNA-binding</keyword>
<dbReference type="GO" id="GO:0003677">
    <property type="term" value="F:DNA binding"/>
    <property type="evidence" value="ECO:0007669"/>
    <property type="project" value="UniProtKB-KW"/>
</dbReference>
<name>A0A101CK69_9FLAO</name>
<evidence type="ECO:0000313" key="2">
    <source>
        <dbReference type="Proteomes" id="UP000054388"/>
    </source>
</evidence>
<organism evidence="1 2">
    <name type="scientific">Chryseobacterium aquaticum subsp. greenlandense</name>
    <dbReference type="NCBI Taxonomy" id="345663"/>
    <lineage>
        <taxon>Bacteria</taxon>
        <taxon>Pseudomonadati</taxon>
        <taxon>Bacteroidota</taxon>
        <taxon>Flavobacteriia</taxon>
        <taxon>Flavobacteriales</taxon>
        <taxon>Weeksellaceae</taxon>
        <taxon>Chryseobacterium group</taxon>
        <taxon>Chryseobacterium</taxon>
    </lineage>
</organism>